<dbReference type="EMBL" id="FNGV01000001">
    <property type="protein sequence ID" value="SDL50532.1"/>
    <property type="molecule type" value="Genomic_DNA"/>
</dbReference>
<feature type="chain" id="PRO_5011678618" evidence="2">
    <location>
        <begin position="30"/>
        <end position="1059"/>
    </location>
</feature>
<dbReference type="Gene3D" id="4.10.1080.10">
    <property type="entry name" value="TSP type-3 repeat"/>
    <property type="match status" value="1"/>
</dbReference>
<dbReference type="SUPFAM" id="SSF103647">
    <property type="entry name" value="TSP type-3 repeat"/>
    <property type="match status" value="1"/>
</dbReference>
<dbReference type="STRING" id="192904.SAMN04488514_1011042"/>
<organism evidence="4 5">
    <name type="scientific">Kriegella aquimaris</name>
    <dbReference type="NCBI Taxonomy" id="192904"/>
    <lineage>
        <taxon>Bacteria</taxon>
        <taxon>Pseudomonadati</taxon>
        <taxon>Bacteroidota</taxon>
        <taxon>Flavobacteriia</taxon>
        <taxon>Flavobacteriales</taxon>
        <taxon>Flavobacteriaceae</taxon>
        <taxon>Kriegella</taxon>
    </lineage>
</organism>
<name>A0A1G9KLI5_9FLAO</name>
<dbReference type="InterPro" id="IPR028974">
    <property type="entry name" value="TSP_type-3_rpt"/>
</dbReference>
<evidence type="ECO:0000256" key="2">
    <source>
        <dbReference type="SAM" id="SignalP"/>
    </source>
</evidence>
<feature type="signal peptide" evidence="2">
    <location>
        <begin position="1"/>
        <end position="29"/>
    </location>
</feature>
<dbReference type="InterPro" id="IPR026444">
    <property type="entry name" value="Secre_tail"/>
</dbReference>
<keyword evidence="5" id="KW-1185">Reference proteome</keyword>
<sequence>MFHFLKKSCRSHFVLSVLFIVLVAAYSSGQSCPVVNFIGDDFVWNSNLYGNGINNMAETSDGFLAMGRNNADDDFQSVNGQNLIIQDQGAYLIKYTNNSNVEWFVTIKYPDGTEPNEIDAIEAAVEDLDGNIYLTGFSSGNFYDTSGNEISLYNPTYSTNFQKKAGFIIKLDKDGQLLWYMQTAYTYPEKLFIDNQNNLISINRNYEAYDHDIYLNGVFSETILKREVDDSYGASILKFSANGNILWSNILDSWNSNGYVVESLDFDDQNNIYLIGYSELWTKIYSAGDTALKAQISRASSGNKISFLIKYNQQGQYLWNMKSEASNQYSTIRFNDLGTDDFGNSYITGKNNRVTGTGVHIFENTDGSTTTTSEGPYFVAKVDNTGVCKWVYGISDANRSEGHKVFVDDDEVYVVGEASVNNQDLASPTFFSANDENLSFEIGRSDIFMAVYDPLGNLKRIILNGNNGYFGSQTIQGFFKGSNDSFYLGVNMSWLDGKENYSHFGNQINTINGVEGTIVNFSEDCGTVINNTAVTAIVLDVTVNKVNCNGGTDGTILVNASGGTPPYLYELLNSESVLIEQSSTNVFDHLGAESYIVRIVDTNGDSPENTEVLLEEPSPIEIQIEQTGVTCTNTDSGSLTVSATGGFPPYQYRLNDGNLVNSNVFSGLGLDTYTIGVIDVTGCENFQSVTMIENGPLVFEGIDFKLVSCKGGDDGMITINASGGHAPYQYSVDGENYLESNQIMGLSAGVYSVTIKDNTNCVSEIIQVKVDEVNSFDFDGDGIGDDCDIDRDGDGVLNEDDLCEETPLGSFVGVDGCIVFNLPAENFQVLATGESCIGSANGSIEVAALVTRNYVGTLTGESYAESKEFDENVVFGGLSQGDYRLCITIKDQTDYQKCFDLKITEPLPLEIYAELNVPNRMVTLKLDGGKQYFIAVNNTVYTTNKDEIRVSLNQKRNVITVKTDQDCQGIYTETFNLTDETLIYPNPVKNGLLTVACETKNNQTPNMTLFDNQGRKVDFGSAIHKQNQVDLNLNGLSSGLYYLTIQTNNSIETKHIIIR</sequence>
<reference evidence="4 5" key="1">
    <citation type="submission" date="2016-10" db="EMBL/GenBank/DDBJ databases">
        <authorList>
            <person name="de Groot N.N."/>
        </authorList>
    </citation>
    <scope>NUCLEOTIDE SEQUENCE [LARGE SCALE GENOMIC DNA]</scope>
    <source>
        <strain evidence="4 5">DSM 19886</strain>
    </source>
</reference>
<dbReference type="AlphaFoldDB" id="A0A1G9KLI5"/>
<dbReference type="GO" id="GO:0005509">
    <property type="term" value="F:calcium ion binding"/>
    <property type="evidence" value="ECO:0007669"/>
    <property type="project" value="InterPro"/>
</dbReference>
<dbReference type="Proteomes" id="UP000199440">
    <property type="component" value="Unassembled WGS sequence"/>
</dbReference>
<dbReference type="OrthoDB" id="9811934at2"/>
<gene>
    <name evidence="4" type="ORF">SAMN04488514_1011042</name>
</gene>
<dbReference type="InterPro" id="IPR025667">
    <property type="entry name" value="SprB_repeat"/>
</dbReference>
<feature type="domain" description="Secretion system C-terminal sorting" evidence="3">
    <location>
        <begin position="983"/>
        <end position="1058"/>
    </location>
</feature>
<dbReference type="PROSITE" id="PS51257">
    <property type="entry name" value="PROKAR_LIPOPROTEIN"/>
    <property type="match status" value="1"/>
</dbReference>
<proteinExistence type="predicted"/>
<dbReference type="Pfam" id="PF18962">
    <property type="entry name" value="Por_Secre_tail"/>
    <property type="match status" value="1"/>
</dbReference>
<accession>A0A1G9KLI5</accession>
<evidence type="ECO:0000256" key="1">
    <source>
        <dbReference type="ARBA" id="ARBA00022729"/>
    </source>
</evidence>
<dbReference type="NCBIfam" id="TIGR04183">
    <property type="entry name" value="Por_Secre_tail"/>
    <property type="match status" value="1"/>
</dbReference>
<dbReference type="Pfam" id="PF13573">
    <property type="entry name" value="SprB"/>
    <property type="match status" value="3"/>
</dbReference>
<evidence type="ECO:0000259" key="3">
    <source>
        <dbReference type="Pfam" id="PF18962"/>
    </source>
</evidence>
<protein>
    <submittedName>
        <fullName evidence="4">Por secretion system C-terminal sorting domain-containing protein</fullName>
    </submittedName>
</protein>
<keyword evidence="1 2" id="KW-0732">Signal</keyword>
<evidence type="ECO:0000313" key="4">
    <source>
        <dbReference type="EMBL" id="SDL50532.1"/>
    </source>
</evidence>
<evidence type="ECO:0000313" key="5">
    <source>
        <dbReference type="Proteomes" id="UP000199440"/>
    </source>
</evidence>